<feature type="domain" description="Tyrosine-protein kinase G-rich" evidence="9">
    <location>
        <begin position="340"/>
        <end position="417"/>
    </location>
</feature>
<keyword evidence="4 7" id="KW-1133">Transmembrane helix</keyword>
<dbReference type="PANTHER" id="PTHR32309:SF13">
    <property type="entry name" value="FERRIC ENTEROBACTIN TRANSPORT PROTEIN FEPE"/>
    <property type="match status" value="1"/>
</dbReference>
<comment type="subcellular location">
    <subcellularLocation>
        <location evidence="1">Cell membrane</location>
        <topology evidence="1">Multi-pass membrane protein</topology>
    </subcellularLocation>
</comment>
<keyword evidence="5 7" id="KW-0472">Membrane</keyword>
<dbReference type="Pfam" id="PF02706">
    <property type="entry name" value="Wzz"/>
    <property type="match status" value="1"/>
</dbReference>
<evidence type="ECO:0000256" key="4">
    <source>
        <dbReference type="ARBA" id="ARBA00022989"/>
    </source>
</evidence>
<name>A0ABP9QZT3_9RHOO</name>
<evidence type="ECO:0000259" key="9">
    <source>
        <dbReference type="Pfam" id="PF13807"/>
    </source>
</evidence>
<dbReference type="InterPro" id="IPR003856">
    <property type="entry name" value="LPS_length_determ_N"/>
</dbReference>
<dbReference type="InterPro" id="IPR032807">
    <property type="entry name" value="GNVR"/>
</dbReference>
<dbReference type="NCBIfam" id="TIGR03017">
    <property type="entry name" value="EpsF"/>
    <property type="match status" value="1"/>
</dbReference>
<dbReference type="Pfam" id="PF13807">
    <property type="entry name" value="GNVR"/>
    <property type="match status" value="1"/>
</dbReference>
<dbReference type="PANTHER" id="PTHR32309">
    <property type="entry name" value="TYROSINE-PROTEIN KINASE"/>
    <property type="match status" value="1"/>
</dbReference>
<keyword evidence="6" id="KW-0175">Coiled coil</keyword>
<evidence type="ECO:0000259" key="8">
    <source>
        <dbReference type="Pfam" id="PF02706"/>
    </source>
</evidence>
<feature type="transmembrane region" description="Helical" evidence="7">
    <location>
        <begin position="15"/>
        <end position="35"/>
    </location>
</feature>
<evidence type="ECO:0008006" key="12">
    <source>
        <dbReference type="Google" id="ProtNLM"/>
    </source>
</evidence>
<evidence type="ECO:0000256" key="1">
    <source>
        <dbReference type="ARBA" id="ARBA00004651"/>
    </source>
</evidence>
<dbReference type="InterPro" id="IPR050445">
    <property type="entry name" value="Bact_polysacc_biosynth/exp"/>
</dbReference>
<proteinExistence type="predicted"/>
<feature type="coiled-coil region" evidence="6">
    <location>
        <begin position="327"/>
        <end position="371"/>
    </location>
</feature>
<sequence length="465" mass="52188">MNLAQFLLILRARKWVVIAVTVTLFAVAMVITALMPRQYSASASIVIDAKGVDPISGQPMQVMLLPSFMATQVDIISSDRVATRVIKLLKLDEVPQFREKWERQTEGRGSYQKWLIDEVLAKLDVKPARESNVLDINYKWPDPKYAALFANAFAQAYLDTSVELRVEPARQYASFFTERSKAVRAELEEAQKKLSDYQREHGITAIDERMDVENSRLNELSSQLVAVQAQRVESQSRQRQAVNKDALPEVLQNPLISSLKAELARAESQREDIVRRLGRNHPDYQRNEGDISQMRERIAQETARIVNSVGTGNQVNIQRESEITASMEAQKKKLLELKNQRDTLTVLQNDVQTAQRSLEAINQRLTQTSLESQVQQNNVAVLNSAFEPIDPSSPRVFLNVVLSLVIGATLGVGAALLLEFSDKRVRSAQDLKDLLGVPMLGALGKQVPQAAAGWWSQLFSRKARA</sequence>
<evidence type="ECO:0000256" key="2">
    <source>
        <dbReference type="ARBA" id="ARBA00022475"/>
    </source>
</evidence>
<feature type="domain" description="Polysaccharide chain length determinant N-terminal" evidence="8">
    <location>
        <begin position="2"/>
        <end position="87"/>
    </location>
</feature>
<feature type="transmembrane region" description="Helical" evidence="7">
    <location>
        <begin position="396"/>
        <end position="418"/>
    </location>
</feature>
<dbReference type="InterPro" id="IPR017468">
    <property type="entry name" value="Chain_len_reg_EpsF"/>
</dbReference>
<evidence type="ECO:0000313" key="11">
    <source>
        <dbReference type="Proteomes" id="UP001500547"/>
    </source>
</evidence>
<dbReference type="EMBL" id="BAABLD010000015">
    <property type="protein sequence ID" value="GAA5169817.1"/>
    <property type="molecule type" value="Genomic_DNA"/>
</dbReference>
<accession>A0ABP9QZT3</accession>
<evidence type="ECO:0000256" key="7">
    <source>
        <dbReference type="SAM" id="Phobius"/>
    </source>
</evidence>
<protein>
    <recommendedName>
        <fullName evidence="12">Chain length determinant protein EpsF</fullName>
    </recommendedName>
</protein>
<evidence type="ECO:0000256" key="5">
    <source>
        <dbReference type="ARBA" id="ARBA00023136"/>
    </source>
</evidence>
<gene>
    <name evidence="10" type="ORF">GCM10025770_31850</name>
</gene>
<reference evidence="11" key="1">
    <citation type="journal article" date="2019" name="Int. J. Syst. Evol. Microbiol.">
        <title>The Global Catalogue of Microorganisms (GCM) 10K type strain sequencing project: providing services to taxonomists for standard genome sequencing and annotation.</title>
        <authorList>
            <consortium name="The Broad Institute Genomics Platform"/>
            <consortium name="The Broad Institute Genome Sequencing Center for Infectious Disease"/>
            <person name="Wu L."/>
            <person name="Ma J."/>
        </authorList>
    </citation>
    <scope>NUCLEOTIDE SEQUENCE [LARGE SCALE GENOMIC DNA]</scope>
    <source>
        <strain evidence="11">JCM 18715</strain>
    </source>
</reference>
<keyword evidence="3 7" id="KW-0812">Transmembrane</keyword>
<dbReference type="Proteomes" id="UP001500547">
    <property type="component" value="Unassembled WGS sequence"/>
</dbReference>
<evidence type="ECO:0000256" key="3">
    <source>
        <dbReference type="ARBA" id="ARBA00022692"/>
    </source>
</evidence>
<keyword evidence="2" id="KW-1003">Cell membrane</keyword>
<organism evidence="10 11">
    <name type="scientific">Viridibacterium curvum</name>
    <dbReference type="NCBI Taxonomy" id="1101404"/>
    <lineage>
        <taxon>Bacteria</taxon>
        <taxon>Pseudomonadati</taxon>
        <taxon>Pseudomonadota</taxon>
        <taxon>Betaproteobacteria</taxon>
        <taxon>Rhodocyclales</taxon>
        <taxon>Rhodocyclaceae</taxon>
        <taxon>Viridibacterium</taxon>
    </lineage>
</organism>
<evidence type="ECO:0000256" key="6">
    <source>
        <dbReference type="SAM" id="Coils"/>
    </source>
</evidence>
<evidence type="ECO:0000313" key="10">
    <source>
        <dbReference type="EMBL" id="GAA5169817.1"/>
    </source>
</evidence>
<feature type="coiled-coil region" evidence="6">
    <location>
        <begin position="173"/>
        <end position="230"/>
    </location>
</feature>
<keyword evidence="11" id="KW-1185">Reference proteome</keyword>
<dbReference type="RefSeq" id="WP_345534098.1">
    <property type="nucleotide sequence ID" value="NZ_BAABLD010000015.1"/>
</dbReference>
<comment type="caution">
    <text evidence="10">The sequence shown here is derived from an EMBL/GenBank/DDBJ whole genome shotgun (WGS) entry which is preliminary data.</text>
</comment>